<dbReference type="PANTHER" id="PTHR23345:SF15">
    <property type="entry name" value="VITELLOGENIN 1-RELATED"/>
    <property type="match status" value="1"/>
</dbReference>
<feature type="signal peptide" evidence="8">
    <location>
        <begin position="1"/>
        <end position="16"/>
    </location>
</feature>
<feature type="chain" id="PRO_5003262250" evidence="8">
    <location>
        <begin position="17"/>
        <end position="2296"/>
    </location>
</feature>
<keyword evidence="3 5" id="KW-1015">Disulfide bond</keyword>
<evidence type="ECO:0000256" key="2">
    <source>
        <dbReference type="ARBA" id="ARBA00022761"/>
    </source>
</evidence>
<dbReference type="InterPro" id="IPR001747">
    <property type="entry name" value="Vitellogenin_N"/>
</dbReference>
<dbReference type="SMART" id="SM00216">
    <property type="entry name" value="VWD"/>
    <property type="match status" value="1"/>
</dbReference>
<sequence>MFRFLMLAVALGLSAGVQRQKSAYSPNKEYWYDYETQVVTGIPRGSKIYSGLKFKATAKLQFETAVKVMVRWENVEMYKINDMIDGIDPTRQQIPEDLFQQLTGPETADMAEKLAMPVKFSYIRGHVSDLHSNQNDPHWSMDVKRGFISLLEVNLDGRQSLDTPSPISYDNQISPGQSEFYTVLEPSVAGECETFYRRMPLMTSEGGPSMRLNKIRNYNKCVNRPSFTNTMFNEYICAECEKDRTEPLRSTSEVYYYLRGMDRSFIIESAIAESKHIYTQYSEEGGSVATFINQTLMLTNTKMISEPMPPLQNPKSYTYSLRSETVDMEDPREQHRSFLQDDSQIQFDANTCEPAACTSEGTECRLTVEQQRTEVKIQKLLNSLSAFTEHEIQEEATSLLANLMVQLRHADYRVLLKFWTRYGKPNTDPAITRIRKILIDMMPAAGTPASAYVLATAIEGTDLTQDEAAVVLKTLTISSLPDICVAKWVQKIVELPLIEQHRPAKIAAWLCMGSVVNKINTDHRKKMAEIRKEKNLLQKVEQAERPGPIKRELRQKLAKYESKLEKKTEIISGLKEEFVQMLQTLLRSTAEEDNIMALKAIGNAGFVELIPDLKNIIYDKSKSYILRSQAMFAFRKIIHVEPEVVRNILLPRYFDRSEPEPIRIVAFLMFFIAHPPRPMLEMAVKHLDYESNPNIGTFVYSLLEQYSNSSNPCLMSMAKNASWAMHFAKKYPSKYHYSRYMQSSMYDDKRKGGMRMDLEVLSSPKEFIPTSVNAEFRANALGRQIDFIAVGYNSEGIQQLLNKLMGPYSLWKEGKSPLDILEPQSHSGSYDDSSNVDNSNEQSNPIRDLHRQLTVSPRQTPHTEGHIYIKAFGNEITYIPIDYKFIERLLRQGKIHVPVSEEDLRVGTNLKLYKSMVLSDVTHMFASEAGFPIRMSLHGSTFMKVEGTFSVTATPALFKKNRYDNQLGKLDAAFNIHPSAVMEMEGNMMVDAFYFKSGAAVRGVIQAESPLNFNYGYDAAKNKFYSNFDVSNLKEKLMKLEMKPFTFVRKEPFDIHHWPTLLETKDIDVAENAILETVSKEYGNHEFGLKFAMNGQRVSRNFLPSIPYCPFSGKQMVYLTVAPGINPPAKYQLDFVVLRNRNTDAAPLPDQNRDQGTQNEGYLRGYFNLLNVFSYENSPVSTTDENTPNIYLQHLIEKLRGKVPIWQDGKKYGYSLKLTGIGSHPPRYINIEALFQKNIDEYERRLSFLVKRSPFPQWETEPSEWDMDFKMTYPRVHVKPSKLIDPSYLEELEKQIELYVEQDGKFYMKHRIHDILPAYQDMMVTRMQSLTNSRTLIDDLVMDMVKKTEDSADPVLRKLIKVAGEQQNVLSSLKQLKQKIYDKKNLKEKEMKYMSFIHRAKRVADILNQQLSNVQGDNADIRKALLVKYSVYKQQEVLRNMLKMYSLLKDMLPDSVEADMKDHLKVAEIQLYKMVQKQGQVLLPESQNPPMPDLKQGELKVKQERLLLQLLSPSTSPRLEDVTMLDVQDVISKASIVERKLNGAIVGETDIPKPVLYEIFEAVIFQKQVVESMKIKMELVKQQVMDGHVQGMQPDIKQTCVAHREAMKSQAFSLSKILGHLISKEEEYSILSQIIPSTEHQKLYKLFQVKLLQPLIVEKLEKIKGKTARSVPRQDDERLPLFQECMQHIQEIKRQLQHISDETQMLSPQLVHMTAKMMQTQVKLLEQLKENVHKWSLYQYQSVMSRDRQPLTALRNNIEDSYLDQLKKMKKVMSLVEETDTTNTDYDSIPQSPRVSRVVNSKTFSRNMQYPQRLYFEMTAHVGSEHARTKAISIEMIGKKSLAQIFWEKDQSLPVVRDAIVKQYLSVKNSGAEDVTKASEILDEELNTFRHFHFSINYYTEAIPEYLQLYFWRYREFLKFEMFHHMRQYFPKKSHKPNYMELIMDIERNNYQVNMDMLTPHEVDRFRGILMPFSWQSFLSSMQPKPFRNSILPSPLRITNKLPGICKIRENVLKTLDAHEYTIPDSKGCNIVLAMDCSSSSEFAIKARKVMADPVKKVVEIMIKNKKIEVIPRNNNLVVKVDDVKLTITDNSPYVIKKDEQEGRHQPVLIEIVKRGPHVYVHVPIQGTQVVTDGEMISIQVSPFYYSKVCGLCGNYDGNPSNDNKDPQKQTHKDPACLLASYVTSHDQCEAEDVKRECSQAFSDSIANSASCRLEKKTEVRTKLDNICFSVRPVDKCVSGCRPQQQKPIRMPMICKDRRDPQSEVLRQASHQRVLTELRDQAPTDYLRILQDESCL</sequence>
<dbReference type="Gene3D" id="2.30.230.10">
    <property type="entry name" value="Lipovitellin, beta-sheet shell regions, chain A"/>
    <property type="match status" value="1"/>
</dbReference>
<dbReference type="SMART" id="SM00638">
    <property type="entry name" value="LPD_N"/>
    <property type="match status" value="1"/>
</dbReference>
<keyword evidence="6" id="KW-0175">Coiled coil</keyword>
<dbReference type="InterPro" id="IPR011030">
    <property type="entry name" value="Lipovitellin_superhlx_dom"/>
</dbReference>
<dbReference type="Pfam" id="PF00094">
    <property type="entry name" value="VWD"/>
    <property type="match status" value="1"/>
</dbReference>
<dbReference type="Pfam" id="PF01347">
    <property type="entry name" value="Vitellogenin_N"/>
    <property type="match status" value="1"/>
</dbReference>
<dbReference type="SMART" id="SM01169">
    <property type="entry name" value="DUF1943"/>
    <property type="match status" value="1"/>
</dbReference>
<evidence type="ECO:0000256" key="8">
    <source>
        <dbReference type="SAM" id="SignalP"/>
    </source>
</evidence>
<feature type="domain" description="Vitellogenin" evidence="9">
    <location>
        <begin position="24"/>
        <end position="772"/>
    </location>
</feature>
<feature type="disulfide bond" evidence="5">
    <location>
        <begin position="237"/>
        <end position="240"/>
    </location>
</feature>
<evidence type="ECO:0000313" key="11">
    <source>
        <dbReference type="EMBL" id="ADE05540.1"/>
    </source>
</evidence>
<evidence type="ECO:0000256" key="5">
    <source>
        <dbReference type="PROSITE-ProRule" id="PRU00557"/>
    </source>
</evidence>
<reference evidence="11" key="1">
    <citation type="journal article" date="2012" name="Invertebr. Biol.">
        <title>Cloning and expression analysis of the vitellogenin gene in the scallop Chlamys farreri and the effects of estradiol-17beta on its synthesi.</title>
        <authorList>
            <person name="Qin Z.K."/>
            <person name="Li Y."/>
            <person name="Sun D.P."/>
            <person name="Shao M.Y."/>
            <person name="Zhang Z.F."/>
            <person name="Li Y."/>
        </authorList>
    </citation>
    <scope>NUCLEOTIDE SEQUENCE</scope>
</reference>
<dbReference type="GO" id="GO:0005319">
    <property type="term" value="F:lipid transporter activity"/>
    <property type="evidence" value="ECO:0007669"/>
    <property type="project" value="InterPro"/>
</dbReference>
<protein>
    <submittedName>
        <fullName evidence="11">Vitellogenin</fullName>
    </submittedName>
</protein>
<evidence type="ECO:0000259" key="9">
    <source>
        <dbReference type="PROSITE" id="PS51211"/>
    </source>
</evidence>
<dbReference type="Gene3D" id="1.25.10.20">
    <property type="entry name" value="Vitellinogen, superhelical"/>
    <property type="match status" value="1"/>
</dbReference>
<organism evidence="11">
    <name type="scientific">Azumapecten farreri</name>
    <name type="common">Farrer's scallop</name>
    <name type="synonym">Chlamys farreri</name>
    <dbReference type="NCBI Taxonomy" id="106299"/>
    <lineage>
        <taxon>Eukaryota</taxon>
        <taxon>Metazoa</taxon>
        <taxon>Spiralia</taxon>
        <taxon>Lophotrochozoa</taxon>
        <taxon>Mollusca</taxon>
        <taxon>Bivalvia</taxon>
        <taxon>Autobranchia</taxon>
        <taxon>Pteriomorphia</taxon>
        <taxon>Pectinida</taxon>
        <taxon>Pectinoidea</taxon>
        <taxon>Pectinidae</taxon>
        <taxon>Azumapecten</taxon>
    </lineage>
</organism>
<dbReference type="PROSITE" id="PS51211">
    <property type="entry name" value="VITELLOGENIN"/>
    <property type="match status" value="1"/>
</dbReference>
<dbReference type="Pfam" id="PF09172">
    <property type="entry name" value="Vit_open_b-sht"/>
    <property type="match status" value="1"/>
</dbReference>
<evidence type="ECO:0000256" key="7">
    <source>
        <dbReference type="SAM" id="MobiDB-lite"/>
    </source>
</evidence>
<name>F1A7R8_AZUFA</name>
<keyword evidence="4" id="KW-0325">Glycoprotein</keyword>
<dbReference type="InterPro" id="IPR001846">
    <property type="entry name" value="VWF_type-D"/>
</dbReference>
<proteinExistence type="evidence at transcript level"/>
<comment type="caution">
    <text evidence="5">Lacks conserved residue(s) required for the propagation of feature annotation.</text>
</comment>
<dbReference type="InterPro" id="IPR015817">
    <property type="entry name" value="Vitellinogen_open_b-sht_sub1"/>
</dbReference>
<dbReference type="SUPFAM" id="SSF56968">
    <property type="entry name" value="Lipovitellin-phosvitin complex, beta-sheet shell regions"/>
    <property type="match status" value="2"/>
</dbReference>
<keyword evidence="2" id="KW-0758">Storage protein</keyword>
<dbReference type="Gene3D" id="2.20.80.10">
    <property type="entry name" value="Lipovitellin-phosvitin complex, chain A, domain 4"/>
    <property type="match status" value="1"/>
</dbReference>
<dbReference type="Gene3D" id="2.20.50.20">
    <property type="entry name" value="Lipovitellin. Chain A, domain 3"/>
    <property type="match status" value="1"/>
</dbReference>
<accession>F1A7R8</accession>
<dbReference type="PANTHER" id="PTHR23345">
    <property type="entry name" value="VITELLOGENIN-RELATED"/>
    <property type="match status" value="1"/>
</dbReference>
<dbReference type="InterPro" id="IPR015819">
    <property type="entry name" value="Lipid_transp_b-sht_shell"/>
</dbReference>
<feature type="region of interest" description="Disordered" evidence="7">
    <location>
        <begin position="822"/>
        <end position="848"/>
    </location>
</feature>
<feature type="coiled-coil region" evidence="6">
    <location>
        <begin position="523"/>
        <end position="577"/>
    </location>
</feature>
<dbReference type="InterPro" id="IPR050733">
    <property type="entry name" value="Vitellogenin/Apolipophorin"/>
</dbReference>
<evidence type="ECO:0000256" key="4">
    <source>
        <dbReference type="ARBA" id="ARBA00023180"/>
    </source>
</evidence>
<evidence type="ECO:0000256" key="1">
    <source>
        <dbReference type="ARBA" id="ARBA00022729"/>
    </source>
</evidence>
<feature type="domain" description="VWFD" evidence="10">
    <location>
        <begin position="2004"/>
        <end position="2190"/>
    </location>
</feature>
<evidence type="ECO:0000259" key="10">
    <source>
        <dbReference type="PROSITE" id="PS51233"/>
    </source>
</evidence>
<dbReference type="SUPFAM" id="SSF48431">
    <property type="entry name" value="Lipovitellin-phosvitin complex, superhelical domain"/>
    <property type="match status" value="1"/>
</dbReference>
<keyword evidence="1 8" id="KW-0732">Signal</keyword>
<feature type="compositionally biased region" description="Low complexity" evidence="7">
    <location>
        <begin position="827"/>
        <end position="844"/>
    </location>
</feature>
<evidence type="ECO:0000256" key="6">
    <source>
        <dbReference type="SAM" id="Coils"/>
    </source>
</evidence>
<dbReference type="GO" id="GO:0045735">
    <property type="term" value="F:nutrient reservoir activity"/>
    <property type="evidence" value="ECO:0007669"/>
    <property type="project" value="UniProtKB-KW"/>
</dbReference>
<dbReference type="PROSITE" id="PS51233">
    <property type="entry name" value="VWFD"/>
    <property type="match status" value="1"/>
</dbReference>
<evidence type="ECO:0000256" key="3">
    <source>
        <dbReference type="ARBA" id="ARBA00023157"/>
    </source>
</evidence>
<dbReference type="InterPro" id="IPR015255">
    <property type="entry name" value="Vitellinogen_open_b-sht"/>
</dbReference>
<dbReference type="EMBL" id="GQ227743">
    <property type="protein sequence ID" value="ADE05540.1"/>
    <property type="molecule type" value="mRNA"/>
</dbReference>
<dbReference type="InterPro" id="IPR015816">
    <property type="entry name" value="Vitellinogen_b-sht_N"/>
</dbReference>